<accession>A0A3G7TKG9</accession>
<sequence length="34" mass="3587">MHTSVFNPPSVFNSLQYGFSQAGKAVLFEAAAGL</sequence>
<name>A0A3G7TKG9_9PSED</name>
<evidence type="ECO:0000313" key="1">
    <source>
        <dbReference type="EMBL" id="AZE47583.1"/>
    </source>
</evidence>
<dbReference type="EMBL" id="CP027753">
    <property type="protein sequence ID" value="AZE47583.1"/>
    <property type="molecule type" value="Genomic_DNA"/>
</dbReference>
<dbReference type="Proteomes" id="UP000268048">
    <property type="component" value="Chromosome"/>
</dbReference>
<protein>
    <submittedName>
        <fullName evidence="1">RidA superfamily protein</fullName>
    </submittedName>
</protein>
<dbReference type="AlphaFoldDB" id="A0A3G7TKG9"/>
<reference evidence="1 2" key="1">
    <citation type="submission" date="2018-03" db="EMBL/GenBank/DDBJ databases">
        <title>Diversity of phytobeneficial traits revealed by whole-genome analysis of worldwide-isolated phenazine-producing Pseudomonas spp.</title>
        <authorList>
            <person name="Biessy A."/>
            <person name="Novinscak A."/>
            <person name="Blom J."/>
            <person name="Leger G."/>
            <person name="Thomashow L.S."/>
            <person name="Cazorla F.M."/>
            <person name="Josic D."/>
            <person name="Filion M."/>
        </authorList>
    </citation>
    <scope>NUCLEOTIDE SEQUENCE [LARGE SCALE GENOMIC DNA]</scope>
    <source>
        <strain evidence="1 2">B25</strain>
    </source>
</reference>
<gene>
    <name evidence="1" type="ORF">C4K04_1895</name>
</gene>
<evidence type="ECO:0000313" key="2">
    <source>
        <dbReference type="Proteomes" id="UP000268048"/>
    </source>
</evidence>
<organism evidence="1 2">
    <name type="scientific">Pseudomonas chlororaphis</name>
    <dbReference type="NCBI Taxonomy" id="587753"/>
    <lineage>
        <taxon>Bacteria</taxon>
        <taxon>Pseudomonadati</taxon>
        <taxon>Pseudomonadota</taxon>
        <taxon>Gammaproteobacteria</taxon>
        <taxon>Pseudomonadales</taxon>
        <taxon>Pseudomonadaceae</taxon>
        <taxon>Pseudomonas</taxon>
    </lineage>
</organism>
<proteinExistence type="predicted"/>